<dbReference type="GO" id="GO:0004601">
    <property type="term" value="F:peroxidase activity"/>
    <property type="evidence" value="ECO:0007669"/>
    <property type="project" value="UniProtKB-KW"/>
</dbReference>
<evidence type="ECO:0000259" key="2">
    <source>
        <dbReference type="Pfam" id="PF12697"/>
    </source>
</evidence>
<evidence type="ECO:0000313" key="3">
    <source>
        <dbReference type="EMBL" id="QWT72298.1"/>
    </source>
</evidence>
<dbReference type="InterPro" id="IPR050471">
    <property type="entry name" value="AB_hydrolase"/>
</dbReference>
<organism evidence="3">
    <name type="scientific">Streptomyces kanamyceticus</name>
    <dbReference type="NCBI Taxonomy" id="1967"/>
    <lineage>
        <taxon>Bacteria</taxon>
        <taxon>Bacillati</taxon>
        <taxon>Actinomycetota</taxon>
        <taxon>Actinomycetes</taxon>
        <taxon>Kitasatosporales</taxon>
        <taxon>Streptomycetaceae</taxon>
        <taxon>Streptomyces</taxon>
    </lineage>
</organism>
<reference evidence="3" key="2">
    <citation type="submission" date="2021-06" db="EMBL/GenBank/DDBJ databases">
        <authorList>
            <person name="Alferova V.A."/>
            <person name="Mardanov A.V."/>
            <person name="Beletsky A.V."/>
            <person name="Ravin N.V."/>
            <person name="Osterman I.A."/>
            <person name="Terekhov S.S."/>
        </authorList>
    </citation>
    <scope>NUCLEOTIDE SEQUENCE</scope>
    <source>
        <strain evidence="3">INA-Ac-5812</strain>
    </source>
</reference>
<protein>
    <submittedName>
        <fullName evidence="3">Alpha/beta hydrolase</fullName>
    </submittedName>
</protein>
<accession>A0A8F2FAD5</accession>
<dbReference type="InterPro" id="IPR000639">
    <property type="entry name" value="Epox_hydrolase-like"/>
</dbReference>
<proteinExistence type="predicted"/>
<sequence length="282" mass="30102">MPVIAVNGVRLAYQDLGHGPPVLLVMGAGATGSAWHLHQVPALVAAGHRVVTFDYRGFGPDGPGAPGLTVDDLVADIAGLVTRLDLGPCTVVGTSLGARLAAELALARPDLVDALVLMATRGRSDPLHTALSLAEQELDDRGIELPPRYRAVVKALTELSPRGFADEQALTDWLEVFELAPPPGRAARDQRRLYPMPDRLDAYRRIDAPCHVIAFADDVMAPPAAGREVAAAVPGAGFEVIEGCGHLGYLERPDAVNRALLEFLWASAPARTDRSLKKENRR</sequence>
<name>A0A8F2FAD5_STRKN</name>
<dbReference type="PANTHER" id="PTHR43433">
    <property type="entry name" value="HYDROLASE, ALPHA/BETA FOLD FAMILY PROTEIN"/>
    <property type="match status" value="1"/>
</dbReference>
<dbReference type="GO" id="GO:0016787">
    <property type="term" value="F:hydrolase activity"/>
    <property type="evidence" value="ECO:0007669"/>
    <property type="project" value="UniProtKB-KW"/>
</dbReference>
<dbReference type="Pfam" id="PF12697">
    <property type="entry name" value="Abhydrolase_6"/>
    <property type="match status" value="1"/>
</dbReference>
<keyword evidence="3" id="KW-0378">Hydrolase</keyword>
<keyword evidence="1" id="KW-0560">Oxidoreductase</keyword>
<dbReference type="InterPro" id="IPR029058">
    <property type="entry name" value="AB_hydrolase_fold"/>
</dbReference>
<keyword evidence="1" id="KW-0575">Peroxidase</keyword>
<dbReference type="PRINTS" id="PR00111">
    <property type="entry name" value="ABHYDROLASE"/>
</dbReference>
<dbReference type="EMBL" id="MZ394730">
    <property type="protein sequence ID" value="QWT72298.1"/>
    <property type="molecule type" value="Genomic_DNA"/>
</dbReference>
<dbReference type="AlphaFoldDB" id="A0A8F2FAD5"/>
<dbReference type="PANTHER" id="PTHR43433:SF5">
    <property type="entry name" value="AB HYDROLASE-1 DOMAIN-CONTAINING PROTEIN"/>
    <property type="match status" value="1"/>
</dbReference>
<feature type="domain" description="AB hydrolase-1" evidence="2">
    <location>
        <begin position="22"/>
        <end position="259"/>
    </location>
</feature>
<dbReference type="RefSeq" id="WP_320589065.1">
    <property type="nucleotide sequence ID" value="NZ_CP172446.1"/>
</dbReference>
<evidence type="ECO:0000256" key="1">
    <source>
        <dbReference type="ARBA" id="ARBA00022559"/>
    </source>
</evidence>
<dbReference type="InterPro" id="IPR000073">
    <property type="entry name" value="AB_hydrolase_1"/>
</dbReference>
<dbReference type="Gene3D" id="3.40.50.1820">
    <property type="entry name" value="alpha/beta hydrolase"/>
    <property type="match status" value="1"/>
</dbReference>
<dbReference type="SUPFAM" id="SSF53474">
    <property type="entry name" value="alpha/beta-Hydrolases"/>
    <property type="match status" value="1"/>
</dbReference>
<gene>
    <name evidence="3" type="primary">orf42</name>
</gene>
<reference evidence="3" key="1">
    <citation type="journal article" date="2021" name="Angew. Chem. Int. Ed. Engl.">
        <title>Gausemycins A,B - cyclic lipoglycopeptides from Streptomyces sp.</title>
        <authorList>
            <person name="Tyurin A."/>
            <person name="Alferova V."/>
            <person name="Paramonov A."/>
            <person name="Shuvalov M."/>
            <person name="Kudryakova G."/>
            <person name="Rogozhin E."/>
            <person name="Zherebker A."/>
            <person name="Brylev V."/>
            <person name="Chistov A."/>
            <person name="Baranova A."/>
            <person name="Birykov M."/>
            <person name="Ivanov I."/>
            <person name="Prokhorenko I."/>
            <person name="Grammatikova N."/>
            <person name="Kravchenko T."/>
            <person name="Isakova E."/>
            <person name="Mirchink E."/>
            <person name="Gladkikh E."/>
            <person name="Svirshchevskaya E."/>
            <person name="Mardanov A."/>
            <person name="Beletsky A."/>
            <person name="Kocharovskaya M."/>
            <person name="Kulyaeva V."/>
            <person name="Shashkov A."/>
            <person name="Nifantiev N."/>
            <person name="Apt A."/>
            <person name="Majorov K."/>
            <person name="Efimova S."/>
            <person name="Ravin N."/>
            <person name="Nikolaev E."/>
            <person name="Ostroumova O."/>
            <person name="Katrukha G."/>
            <person name="Lapchinskaya O."/>
            <person name="Dontsova O."/>
            <person name="Terekhov S."/>
            <person name="Osterman I."/>
            <person name="Shenkarev Z."/>
            <person name="Korshun V.A."/>
        </authorList>
    </citation>
    <scope>NUCLEOTIDE SEQUENCE</scope>
    <source>
        <strain evidence="3">INA-Ac-5812</strain>
    </source>
</reference>
<dbReference type="PRINTS" id="PR00412">
    <property type="entry name" value="EPOXHYDRLASE"/>
</dbReference>